<feature type="transmembrane region" description="Helical" evidence="8">
    <location>
        <begin position="20"/>
        <end position="39"/>
    </location>
</feature>
<dbReference type="SUPFAM" id="SSF81340">
    <property type="entry name" value="Clc chloride channel"/>
    <property type="match status" value="1"/>
</dbReference>
<feature type="domain" description="RCK C-terminal" evidence="9">
    <location>
        <begin position="427"/>
        <end position="509"/>
    </location>
</feature>
<dbReference type="PANTHER" id="PTHR45711:SF6">
    <property type="entry name" value="CHLORIDE CHANNEL PROTEIN"/>
    <property type="match status" value="1"/>
</dbReference>
<feature type="transmembrane region" description="Helical" evidence="8">
    <location>
        <begin position="154"/>
        <end position="179"/>
    </location>
</feature>
<evidence type="ECO:0000256" key="6">
    <source>
        <dbReference type="ARBA" id="ARBA00023136"/>
    </source>
</evidence>
<dbReference type="Pfam" id="PF02080">
    <property type="entry name" value="TrkA_C"/>
    <property type="match status" value="1"/>
</dbReference>
<dbReference type="PROSITE" id="PS51202">
    <property type="entry name" value="RCK_C"/>
    <property type="match status" value="1"/>
</dbReference>
<evidence type="ECO:0000259" key="9">
    <source>
        <dbReference type="PROSITE" id="PS51202"/>
    </source>
</evidence>
<feature type="transmembrane region" description="Helical" evidence="8">
    <location>
        <begin position="185"/>
        <end position="204"/>
    </location>
</feature>
<reference evidence="10" key="1">
    <citation type="journal article" date="2024" name="Int. J. Syst. Evol. Microbiol.">
        <title>Turicibacter faecis sp. nov., isolated from faeces of heart failure mouse model.</title>
        <authorList>
            <person name="Imamura Y."/>
            <person name="Motooka D."/>
            <person name="Nakajima Y."/>
            <person name="Ito S."/>
            <person name="Kitakaze M."/>
            <person name="Iida T."/>
            <person name="Nakamura S."/>
        </authorList>
    </citation>
    <scope>NUCLEOTIDE SEQUENCE</scope>
    <source>
        <strain evidence="10">TC023</strain>
    </source>
</reference>
<dbReference type="PRINTS" id="PR00762">
    <property type="entry name" value="CLCHANNEL"/>
</dbReference>
<evidence type="ECO:0000256" key="5">
    <source>
        <dbReference type="ARBA" id="ARBA00023065"/>
    </source>
</evidence>
<accession>A0ABM8IJY1</accession>
<dbReference type="Proteomes" id="UP001432099">
    <property type="component" value="Chromosome"/>
</dbReference>
<sequence>MSSLKTPLSYLKQLKLKLAFEGILIGLISGLVVVFYRLILQYAEQLRQWVTNQPTPFAFFGWFIILILAALFVGRLMVKEPMICGSGIPQVEGALANKIKMNPLSVLMNKFIGGTICIGAGLSVGREGPSIQLGAVAAQWVSRLTKRTKLEEKYLFSSGASAGLAAAFNAPLAGVMFALEEVHKHFSPLVLVGAMSAALTADFVSKNFFGLKPVFRFDLIHNLPLHHYGWIVALGLLTGILGVLYNKTLASTLNGYDKLTFLKKQYHPLIPFLLAGILLWILPDVLGGGHGLIEKLTADLFSMKTLLLLLTVKFAFSMVSFASGVPGGIFFPLLVLGALTGSIFGHLLASLHLVDEIFIQNFIILAMAGYFSAIVRAPITGSILIAEMTGSLTNLLPLSLTCLIAYTVAEGLRNEPVYDFLLHRLLRGKSSLTVGQKNILVEIPVFADSSMDGCLVRSLDLPTDCLLIAIKRGNDELIPRGNTQLMAGDDLIILMKENLAATLQEHLKSTSQKVPMY</sequence>
<feature type="transmembrane region" description="Helical" evidence="8">
    <location>
        <begin position="225"/>
        <end position="245"/>
    </location>
</feature>
<dbReference type="InterPro" id="IPR006037">
    <property type="entry name" value="RCK_C"/>
</dbReference>
<keyword evidence="3 8" id="KW-0812">Transmembrane</keyword>
<keyword evidence="6 8" id="KW-0472">Membrane</keyword>
<gene>
    <name evidence="10" type="ORF">T23_16630</name>
</gene>
<organism evidence="10 11">
    <name type="scientific">Turicibacter faecis</name>
    <dbReference type="NCBI Taxonomy" id="2963365"/>
    <lineage>
        <taxon>Bacteria</taxon>
        <taxon>Bacillati</taxon>
        <taxon>Bacillota</taxon>
        <taxon>Erysipelotrichia</taxon>
        <taxon>Erysipelotrichales</taxon>
        <taxon>Turicibacteraceae</taxon>
        <taxon>Turicibacter</taxon>
    </lineage>
</organism>
<dbReference type="InterPro" id="IPR001807">
    <property type="entry name" value="ClC"/>
</dbReference>
<keyword evidence="5" id="KW-0406">Ion transport</keyword>
<feature type="transmembrane region" description="Helical" evidence="8">
    <location>
        <begin position="329"/>
        <end position="350"/>
    </location>
</feature>
<dbReference type="SUPFAM" id="SSF116726">
    <property type="entry name" value="TrkA C-terminal domain-like"/>
    <property type="match status" value="1"/>
</dbReference>
<dbReference type="Pfam" id="PF00654">
    <property type="entry name" value="Voltage_CLC"/>
    <property type="match status" value="1"/>
</dbReference>
<comment type="subcellular location">
    <subcellularLocation>
        <location evidence="1">Membrane</location>
        <topology evidence="1">Multi-pass membrane protein</topology>
    </subcellularLocation>
</comment>
<feature type="transmembrane region" description="Helical" evidence="8">
    <location>
        <begin position="59"/>
        <end position="78"/>
    </location>
</feature>
<dbReference type="Gene3D" id="1.10.3080.10">
    <property type="entry name" value="Clc chloride channel"/>
    <property type="match status" value="1"/>
</dbReference>
<dbReference type="EMBL" id="AP028127">
    <property type="protein sequence ID" value="BEH91561.1"/>
    <property type="molecule type" value="Genomic_DNA"/>
</dbReference>
<evidence type="ECO:0000256" key="3">
    <source>
        <dbReference type="ARBA" id="ARBA00022692"/>
    </source>
</evidence>
<dbReference type="InterPro" id="IPR014743">
    <property type="entry name" value="Cl-channel_core"/>
</dbReference>
<keyword evidence="4 8" id="KW-1133">Transmembrane helix</keyword>
<protein>
    <submittedName>
        <fullName evidence="10">Chloride ion channel protein</fullName>
    </submittedName>
</protein>
<evidence type="ECO:0000256" key="8">
    <source>
        <dbReference type="SAM" id="Phobius"/>
    </source>
</evidence>
<evidence type="ECO:0000313" key="11">
    <source>
        <dbReference type="Proteomes" id="UP001432099"/>
    </source>
</evidence>
<dbReference type="PANTHER" id="PTHR45711">
    <property type="entry name" value="CHLORIDE CHANNEL PROTEIN"/>
    <property type="match status" value="1"/>
</dbReference>
<evidence type="ECO:0000313" key="10">
    <source>
        <dbReference type="EMBL" id="BEH91561.1"/>
    </source>
</evidence>
<evidence type="ECO:0000256" key="2">
    <source>
        <dbReference type="ARBA" id="ARBA00022448"/>
    </source>
</evidence>
<feature type="transmembrane region" description="Helical" evidence="8">
    <location>
        <begin position="306"/>
        <end position="323"/>
    </location>
</feature>
<keyword evidence="7" id="KW-0868">Chloride</keyword>
<dbReference type="InterPro" id="IPR036721">
    <property type="entry name" value="RCK_C_sf"/>
</dbReference>
<evidence type="ECO:0000256" key="1">
    <source>
        <dbReference type="ARBA" id="ARBA00004141"/>
    </source>
</evidence>
<keyword evidence="2" id="KW-0813">Transport</keyword>
<keyword evidence="11" id="KW-1185">Reference proteome</keyword>
<dbReference type="CDD" id="cd01031">
    <property type="entry name" value="EriC"/>
    <property type="match status" value="1"/>
</dbReference>
<name>A0ABM8IJY1_9FIRM</name>
<evidence type="ECO:0000256" key="7">
    <source>
        <dbReference type="ARBA" id="ARBA00023214"/>
    </source>
</evidence>
<feature type="transmembrane region" description="Helical" evidence="8">
    <location>
        <begin position="362"/>
        <end position="386"/>
    </location>
</feature>
<dbReference type="Gene3D" id="3.30.70.1450">
    <property type="entry name" value="Regulator of K+ conductance, C-terminal domain"/>
    <property type="match status" value="1"/>
</dbReference>
<dbReference type="RefSeq" id="WP_262950156.1">
    <property type="nucleotide sequence ID" value="NZ_AP028127.1"/>
</dbReference>
<feature type="transmembrane region" description="Helical" evidence="8">
    <location>
        <begin position="265"/>
        <end position="286"/>
    </location>
</feature>
<evidence type="ECO:0000256" key="4">
    <source>
        <dbReference type="ARBA" id="ARBA00022989"/>
    </source>
</evidence>
<proteinExistence type="predicted"/>